<keyword evidence="1" id="KW-0732">Signal</keyword>
<evidence type="ECO:0000313" key="2">
    <source>
        <dbReference type="EMBL" id="KAF4622004.1"/>
    </source>
</evidence>
<sequence>MLAIQVFYSLISLLFLSSGILATPLPSSKVYLNELVVRAPPIPSLAEVKAQMNVLPNTSLFYSCNDLGEGSCRQARDWARKNHPEYKVLAQLWKNPSYPNPWQVDPDTSKAFFDVASQAMAELSAGKVYVILGPWTQPDGKDWYAGSYWAREEWPALLANSRANPVVRVNAATGATIKIKG</sequence>
<organism evidence="2 3">
    <name type="scientific">Agrocybe pediades</name>
    <dbReference type="NCBI Taxonomy" id="84607"/>
    <lineage>
        <taxon>Eukaryota</taxon>
        <taxon>Fungi</taxon>
        <taxon>Dikarya</taxon>
        <taxon>Basidiomycota</taxon>
        <taxon>Agaricomycotina</taxon>
        <taxon>Agaricomycetes</taxon>
        <taxon>Agaricomycetidae</taxon>
        <taxon>Agaricales</taxon>
        <taxon>Agaricineae</taxon>
        <taxon>Strophariaceae</taxon>
        <taxon>Agrocybe</taxon>
    </lineage>
</organism>
<name>A0A8H4VW13_9AGAR</name>
<dbReference type="Proteomes" id="UP000521872">
    <property type="component" value="Unassembled WGS sequence"/>
</dbReference>
<dbReference type="SUPFAM" id="SSF52309">
    <property type="entry name" value="N-(deoxy)ribosyltransferase-like"/>
    <property type="match status" value="1"/>
</dbReference>
<evidence type="ECO:0000256" key="1">
    <source>
        <dbReference type="SAM" id="SignalP"/>
    </source>
</evidence>
<comment type="caution">
    <text evidence="2">The sequence shown here is derived from an EMBL/GenBank/DDBJ whole genome shotgun (WGS) entry which is preliminary data.</text>
</comment>
<keyword evidence="3" id="KW-1185">Reference proteome</keyword>
<proteinExistence type="predicted"/>
<accession>A0A8H4VW13</accession>
<protein>
    <submittedName>
        <fullName evidence="2">Uncharacterized protein</fullName>
    </submittedName>
</protein>
<feature type="chain" id="PRO_5034395859" evidence="1">
    <location>
        <begin position="23"/>
        <end position="181"/>
    </location>
</feature>
<feature type="signal peptide" evidence="1">
    <location>
        <begin position="1"/>
        <end position="22"/>
    </location>
</feature>
<evidence type="ECO:0000313" key="3">
    <source>
        <dbReference type="Proteomes" id="UP000521872"/>
    </source>
</evidence>
<dbReference type="AlphaFoldDB" id="A0A8H4VW13"/>
<reference evidence="2 3" key="1">
    <citation type="submission" date="2019-12" db="EMBL/GenBank/DDBJ databases">
        <authorList>
            <person name="Floudas D."/>
            <person name="Bentzer J."/>
            <person name="Ahren D."/>
            <person name="Johansson T."/>
            <person name="Persson P."/>
            <person name="Tunlid A."/>
        </authorList>
    </citation>
    <scope>NUCLEOTIDE SEQUENCE [LARGE SCALE GENOMIC DNA]</scope>
    <source>
        <strain evidence="2 3">CBS 102.39</strain>
    </source>
</reference>
<dbReference type="EMBL" id="JAACJL010000002">
    <property type="protein sequence ID" value="KAF4622004.1"/>
    <property type="molecule type" value="Genomic_DNA"/>
</dbReference>
<gene>
    <name evidence="2" type="ORF">D9613_009569</name>
</gene>